<protein>
    <recommendedName>
        <fullName evidence="12">Phosphoglycerate kinase</fullName>
        <ecNumber evidence="12">2.7.2.3</ecNumber>
    </recommendedName>
</protein>
<dbReference type="EC" id="2.7.2.3" evidence="12"/>
<dbReference type="Gene3D" id="3.40.50.1260">
    <property type="entry name" value="Phosphoglycerate kinase, N-terminal domain"/>
    <property type="match status" value="2"/>
</dbReference>
<evidence type="ECO:0000313" key="15">
    <source>
        <dbReference type="Proteomes" id="UP000825729"/>
    </source>
</evidence>
<keyword evidence="5 12" id="KW-0808">Transferase</keyword>
<dbReference type="EMBL" id="JAINDJ010000007">
    <property type="protein sequence ID" value="KAG9441670.1"/>
    <property type="molecule type" value="Genomic_DNA"/>
</dbReference>
<comment type="cofactor">
    <cofactor evidence="2">
        <name>Mg(2+)</name>
        <dbReference type="ChEBI" id="CHEBI:18420"/>
    </cofactor>
</comment>
<dbReference type="SUPFAM" id="SSF53335">
    <property type="entry name" value="S-adenosyl-L-methionine-dependent methyltransferases"/>
    <property type="match status" value="1"/>
</dbReference>
<keyword evidence="11" id="KW-0460">Magnesium</keyword>
<dbReference type="InterPro" id="IPR003358">
    <property type="entry name" value="tRNA_(Gua-N-7)_MeTrfase_Trmb"/>
</dbReference>
<comment type="caution">
    <text evidence="14">The sequence shown here is derived from an EMBL/GenBank/DDBJ whole genome shotgun (WGS) entry which is preliminary data.</text>
</comment>
<keyword evidence="9 12" id="KW-0418">Kinase</keyword>
<accession>A0AAV7E0D6</accession>
<comment type="subunit">
    <text evidence="13">Monomer.</text>
</comment>
<dbReference type="GO" id="GO:0008176">
    <property type="term" value="F:tRNA (guanine(46)-N7)-methyltransferase activity"/>
    <property type="evidence" value="ECO:0007669"/>
    <property type="project" value="UniProtKB-EC"/>
</dbReference>
<dbReference type="GO" id="GO:0005524">
    <property type="term" value="F:ATP binding"/>
    <property type="evidence" value="ECO:0007669"/>
    <property type="project" value="UniProtKB-KW"/>
</dbReference>
<dbReference type="SUPFAM" id="SSF53748">
    <property type="entry name" value="Phosphoglycerate kinase"/>
    <property type="match status" value="1"/>
</dbReference>
<dbReference type="GO" id="GO:0043531">
    <property type="term" value="F:ADP binding"/>
    <property type="evidence" value="ECO:0007669"/>
    <property type="project" value="TreeGrafter"/>
</dbReference>
<comment type="similarity">
    <text evidence="3 12">Belongs to the phosphoglycerate kinase family.</text>
</comment>
<reference evidence="14 15" key="1">
    <citation type="submission" date="2021-07" db="EMBL/GenBank/DDBJ databases">
        <title>The Aristolochia fimbriata genome: insights into angiosperm evolution, floral development and chemical biosynthesis.</title>
        <authorList>
            <person name="Jiao Y."/>
        </authorList>
    </citation>
    <scope>NUCLEOTIDE SEQUENCE [LARGE SCALE GENOMIC DNA]</scope>
    <source>
        <strain evidence="14">IBCAS-2021</strain>
        <tissue evidence="14">Leaf</tissue>
    </source>
</reference>
<dbReference type="Pfam" id="PF00162">
    <property type="entry name" value="PGK"/>
    <property type="match status" value="1"/>
</dbReference>
<dbReference type="Proteomes" id="UP000825729">
    <property type="component" value="Unassembled WGS sequence"/>
</dbReference>
<dbReference type="GO" id="GO:0005829">
    <property type="term" value="C:cytosol"/>
    <property type="evidence" value="ECO:0007669"/>
    <property type="project" value="TreeGrafter"/>
</dbReference>
<evidence type="ECO:0000256" key="3">
    <source>
        <dbReference type="ARBA" id="ARBA00008982"/>
    </source>
</evidence>
<comment type="catalytic activity">
    <reaction evidence="1">
        <text>guanosine(46) in tRNA + S-adenosyl-L-methionine = N(7)-methylguanosine(46) in tRNA + S-adenosyl-L-homocysteine</text>
        <dbReference type="Rhea" id="RHEA:42708"/>
        <dbReference type="Rhea" id="RHEA-COMP:10188"/>
        <dbReference type="Rhea" id="RHEA-COMP:10189"/>
        <dbReference type="ChEBI" id="CHEBI:57856"/>
        <dbReference type="ChEBI" id="CHEBI:59789"/>
        <dbReference type="ChEBI" id="CHEBI:74269"/>
        <dbReference type="ChEBI" id="CHEBI:74480"/>
        <dbReference type="EC" id="2.1.1.33"/>
    </reaction>
</comment>
<keyword evidence="6" id="KW-0949">S-adenosyl-L-methionine</keyword>
<evidence type="ECO:0000256" key="12">
    <source>
        <dbReference type="RuleBase" id="RU000532"/>
    </source>
</evidence>
<dbReference type="InterPro" id="IPR029063">
    <property type="entry name" value="SAM-dependent_MTases_sf"/>
</dbReference>
<evidence type="ECO:0000256" key="11">
    <source>
        <dbReference type="ARBA" id="ARBA00022842"/>
    </source>
</evidence>
<evidence type="ECO:0000256" key="6">
    <source>
        <dbReference type="ARBA" id="ARBA00022691"/>
    </source>
</evidence>
<keyword evidence="10" id="KW-0067">ATP-binding</keyword>
<evidence type="ECO:0000313" key="14">
    <source>
        <dbReference type="EMBL" id="KAG9441670.1"/>
    </source>
</evidence>
<dbReference type="InterPro" id="IPR015824">
    <property type="entry name" value="Phosphoglycerate_kinase_N"/>
</dbReference>
<evidence type="ECO:0000256" key="10">
    <source>
        <dbReference type="ARBA" id="ARBA00022840"/>
    </source>
</evidence>
<organism evidence="14 15">
    <name type="scientific">Aristolochia fimbriata</name>
    <name type="common">White veined hardy Dutchman's pipe vine</name>
    <dbReference type="NCBI Taxonomy" id="158543"/>
    <lineage>
        <taxon>Eukaryota</taxon>
        <taxon>Viridiplantae</taxon>
        <taxon>Streptophyta</taxon>
        <taxon>Embryophyta</taxon>
        <taxon>Tracheophyta</taxon>
        <taxon>Spermatophyta</taxon>
        <taxon>Magnoliopsida</taxon>
        <taxon>Magnoliidae</taxon>
        <taxon>Piperales</taxon>
        <taxon>Aristolochiaceae</taxon>
        <taxon>Aristolochia</taxon>
    </lineage>
</organism>
<dbReference type="CDD" id="cd02440">
    <property type="entry name" value="AdoMet_MTases"/>
    <property type="match status" value="1"/>
</dbReference>
<keyword evidence="8" id="KW-0547">Nucleotide-binding</keyword>
<proteinExistence type="inferred from homology"/>
<sequence>MNEGTLVHNGRFFHHFSHPFVSFIPPQSCTYPGYLRRLCNVGLQVSSSDADLCHAKPGTKRWRKSLCYGACSFGTEISGLESDGSLYIQTLKDFPVEELLGKSVLVRFDSAILMGEATHANTHSLHNACHTIRYLYEAGSKVLLVSSWERYNHRLASTHSVADYLSSVLLLKVRSAKSETKEAQTADILLLENLTDIQEELANSSVLAKKLSSGIDIFVNDAMSISHKILASTVGVTQFSCASMAGFYFEAELSHLMQLKNPTKQPYIVIIGGGNFALKASALRYLITKCDGMVFIGRLAFQIMNALGLPVPSAYVEPGAIGDALEIVRIAHGRKVQILCPKDFYSAKKFNQELEIVPVSGFLEGWKLIDVGPTTLNEIFSLLSKAKKVLWIGSEGFDSSMQQIHGASNLARMLEKIRRTGCDITVVGSAACNAVLKTSGSLSAYNVLEKASVVWALLKGKTLPAVAALDRAYPFEVEWSAVFDDPTLPLVVDIGSGNGLFLLGMARIWKHSNFLGLEINKKLVKQCLKSVLQDKLKNVHFISTNATSTFRPILSSYLGDVVLVSIQCPNPDFNNRKHRWRMLQRGLVEAITDLLITDGKVFLQSDIEEVSTRMKEQFLTYGKGKFAITRYKDIEYDKEGWLKENPLGVRSDWERHVLDRGAPMYRLMISKVKK</sequence>
<dbReference type="GO" id="GO:0006096">
    <property type="term" value="P:glycolytic process"/>
    <property type="evidence" value="ECO:0007669"/>
    <property type="project" value="InterPro"/>
</dbReference>
<dbReference type="PROSITE" id="PS51625">
    <property type="entry name" value="SAM_MT_TRMB"/>
    <property type="match status" value="1"/>
</dbReference>
<dbReference type="AlphaFoldDB" id="A0AAV7E0D6"/>
<evidence type="ECO:0000256" key="1">
    <source>
        <dbReference type="ARBA" id="ARBA00000142"/>
    </source>
</evidence>
<dbReference type="GO" id="GO:0006094">
    <property type="term" value="P:gluconeogenesis"/>
    <property type="evidence" value="ECO:0007669"/>
    <property type="project" value="TreeGrafter"/>
</dbReference>
<comment type="catalytic activity">
    <reaction evidence="12">
        <text>(2R)-3-phosphoglycerate + ATP = (2R)-3-phospho-glyceroyl phosphate + ADP</text>
        <dbReference type="Rhea" id="RHEA:14801"/>
        <dbReference type="ChEBI" id="CHEBI:30616"/>
        <dbReference type="ChEBI" id="CHEBI:57604"/>
        <dbReference type="ChEBI" id="CHEBI:58272"/>
        <dbReference type="ChEBI" id="CHEBI:456216"/>
        <dbReference type="EC" id="2.7.2.3"/>
    </reaction>
</comment>
<dbReference type="PANTHER" id="PTHR11406">
    <property type="entry name" value="PHOSPHOGLYCERATE KINASE"/>
    <property type="match status" value="1"/>
</dbReference>
<evidence type="ECO:0000256" key="5">
    <source>
        <dbReference type="ARBA" id="ARBA00022679"/>
    </source>
</evidence>
<name>A0AAV7E0D6_ARIFI</name>
<dbReference type="Gene3D" id="3.40.50.150">
    <property type="entry name" value="Vaccinia Virus protein VP39"/>
    <property type="match status" value="1"/>
</dbReference>
<evidence type="ECO:0000256" key="9">
    <source>
        <dbReference type="ARBA" id="ARBA00022777"/>
    </source>
</evidence>
<evidence type="ECO:0000256" key="4">
    <source>
        <dbReference type="ARBA" id="ARBA00022603"/>
    </source>
</evidence>
<evidence type="ECO:0000256" key="8">
    <source>
        <dbReference type="ARBA" id="ARBA00022741"/>
    </source>
</evidence>
<dbReference type="PANTHER" id="PTHR11406:SF32">
    <property type="entry name" value="PHOSPHOGLYCERATE KINASE"/>
    <property type="match status" value="1"/>
</dbReference>
<dbReference type="GO" id="GO:0004618">
    <property type="term" value="F:phosphoglycerate kinase activity"/>
    <property type="evidence" value="ECO:0007669"/>
    <property type="project" value="UniProtKB-EC"/>
</dbReference>
<dbReference type="FunFam" id="3.40.50.150:FF:000194">
    <property type="entry name" value="Phosphoglycerate kinase"/>
    <property type="match status" value="1"/>
</dbReference>
<keyword evidence="15" id="KW-1185">Reference proteome</keyword>
<dbReference type="InterPro" id="IPR036043">
    <property type="entry name" value="Phosphoglycerate_kinase_sf"/>
</dbReference>
<dbReference type="PRINTS" id="PR00477">
    <property type="entry name" value="PHGLYCKINASE"/>
</dbReference>
<evidence type="ECO:0000256" key="2">
    <source>
        <dbReference type="ARBA" id="ARBA00001946"/>
    </source>
</evidence>
<evidence type="ECO:0000256" key="7">
    <source>
        <dbReference type="ARBA" id="ARBA00022694"/>
    </source>
</evidence>
<keyword evidence="7" id="KW-0819">tRNA processing</keyword>
<gene>
    <name evidence="14" type="ORF">H6P81_017524</name>
</gene>
<evidence type="ECO:0000256" key="13">
    <source>
        <dbReference type="RuleBase" id="RU000696"/>
    </source>
</evidence>
<keyword evidence="4" id="KW-0489">Methyltransferase</keyword>
<dbReference type="InterPro" id="IPR001576">
    <property type="entry name" value="Phosphoglycerate_kinase"/>
</dbReference>
<dbReference type="Pfam" id="PF02390">
    <property type="entry name" value="Methyltransf_4"/>
    <property type="match status" value="1"/>
</dbReference>